<dbReference type="Pfam" id="PF03561">
    <property type="entry name" value="Allantoicase"/>
    <property type="match status" value="2"/>
</dbReference>
<feature type="domain" description="Allantoicase" evidence="3">
    <location>
        <begin position="19"/>
        <end position="171"/>
    </location>
</feature>
<dbReference type="GO" id="GO:0004037">
    <property type="term" value="F:allantoicase activity"/>
    <property type="evidence" value="ECO:0007669"/>
    <property type="project" value="UniProtKB-UniRule"/>
</dbReference>
<dbReference type="Gene3D" id="2.60.120.260">
    <property type="entry name" value="Galactose-binding domain-like"/>
    <property type="match status" value="2"/>
</dbReference>
<dbReference type="InterPro" id="IPR008979">
    <property type="entry name" value="Galactose-bd-like_sf"/>
</dbReference>
<dbReference type="AlphaFoldDB" id="A0A938YHI6"/>
<protein>
    <recommendedName>
        <fullName evidence="2">Probable allantoicase</fullName>
        <ecNumber evidence="2">3.5.3.4</ecNumber>
    </recommendedName>
    <alternativeName>
        <fullName evidence="2">Allantoate amidinohydrolase</fullName>
    </alternativeName>
</protein>
<dbReference type="PANTHER" id="PTHR12045">
    <property type="entry name" value="ALLANTOICASE"/>
    <property type="match status" value="1"/>
</dbReference>
<dbReference type="Proteomes" id="UP000663792">
    <property type="component" value="Unassembled WGS sequence"/>
</dbReference>
<keyword evidence="5" id="KW-1185">Reference proteome</keyword>
<comment type="caution">
    <text evidence="4">The sequence shown here is derived from an EMBL/GenBank/DDBJ whole genome shotgun (WGS) entry which is preliminary data.</text>
</comment>
<proteinExistence type="inferred from homology"/>
<evidence type="ECO:0000256" key="2">
    <source>
        <dbReference type="HAMAP-Rule" id="MF_00813"/>
    </source>
</evidence>
<reference evidence="4" key="1">
    <citation type="submission" date="2021-01" db="EMBL/GenBank/DDBJ databases">
        <title>YIM 132084 draft genome.</title>
        <authorList>
            <person name="An D."/>
        </authorList>
    </citation>
    <scope>NUCLEOTIDE SEQUENCE</scope>
    <source>
        <strain evidence="4">YIM 132084</strain>
    </source>
</reference>
<dbReference type="InterPro" id="IPR015908">
    <property type="entry name" value="Allantoicase_dom"/>
</dbReference>
<dbReference type="EC" id="3.5.3.4" evidence="2"/>
<gene>
    <name evidence="2 4" type="primary">alc</name>
    <name evidence="4" type="ORF">JL106_11545</name>
</gene>
<sequence>MTSADFRLLPDLASRLLSGSVVYANDELFAEKENLIKPTPSAFSPEFGHKGKIYDGWETRRRRGGPERHDQFDHAIVRLGTPGVVHGVVVDTAWFTGNYPPTVSVEGASITGFPSVDELHTVTWTPLVPRSPVQGDTENEFSVTDPHRWTHIRLRIYPDGGVARFRVHGVPVPDPRLLTGTVDLAGVELGGTVVDCSNRFYSSPANLLLPDRPRHMGEGWENSRRRDDGNDHVTVRLGARGVIRRVELDTSWFVGNAPGEAQVRGADLSGLDGPALTAALADPDPGCWRTIVPRTALQIDTRHLFGADSDEPVSHVRVDVYPDGGLARVRVFGEVDPQTMATLHERYEAGRPPGHLRAAATGF</sequence>
<organism evidence="4 5">
    <name type="scientific">Nakamurella leprariae</name>
    <dbReference type="NCBI Taxonomy" id="2803911"/>
    <lineage>
        <taxon>Bacteria</taxon>
        <taxon>Bacillati</taxon>
        <taxon>Actinomycetota</taxon>
        <taxon>Actinomycetes</taxon>
        <taxon>Nakamurellales</taxon>
        <taxon>Nakamurellaceae</taxon>
        <taxon>Nakamurella</taxon>
    </lineage>
</organism>
<evidence type="ECO:0000313" key="5">
    <source>
        <dbReference type="Proteomes" id="UP000663792"/>
    </source>
</evidence>
<dbReference type="HAMAP" id="MF_00813">
    <property type="entry name" value="Allantoicase"/>
    <property type="match status" value="1"/>
</dbReference>
<dbReference type="GO" id="GO:0006144">
    <property type="term" value="P:purine nucleobase metabolic process"/>
    <property type="evidence" value="ECO:0007669"/>
    <property type="project" value="UniProtKB-KW"/>
</dbReference>
<evidence type="ECO:0000259" key="3">
    <source>
        <dbReference type="Pfam" id="PF03561"/>
    </source>
</evidence>
<evidence type="ECO:0000313" key="4">
    <source>
        <dbReference type="EMBL" id="MBM9467915.1"/>
    </source>
</evidence>
<comment type="catalytic activity">
    <reaction evidence="2">
        <text>allantoate + H2O = (S)-ureidoglycolate + urea</text>
        <dbReference type="Rhea" id="RHEA:11016"/>
        <dbReference type="ChEBI" id="CHEBI:15377"/>
        <dbReference type="ChEBI" id="CHEBI:16199"/>
        <dbReference type="ChEBI" id="CHEBI:17536"/>
        <dbReference type="ChEBI" id="CHEBI:57296"/>
        <dbReference type="EC" id="3.5.3.4"/>
    </reaction>
</comment>
<keyword evidence="2 4" id="KW-0378">Hydrolase</keyword>
<dbReference type="GO" id="GO:0000256">
    <property type="term" value="P:allantoin catabolic process"/>
    <property type="evidence" value="ECO:0007669"/>
    <property type="project" value="UniProtKB-UniRule"/>
</dbReference>
<dbReference type="SUPFAM" id="SSF49785">
    <property type="entry name" value="Galactose-binding domain-like"/>
    <property type="match status" value="2"/>
</dbReference>
<dbReference type="PANTHER" id="PTHR12045:SF3">
    <property type="entry name" value="INACTIVE ALLANTOICASE-RELATED"/>
    <property type="match status" value="1"/>
</dbReference>
<dbReference type="EMBL" id="JAERWK010000015">
    <property type="protein sequence ID" value="MBM9467915.1"/>
    <property type="molecule type" value="Genomic_DNA"/>
</dbReference>
<name>A0A938YHI6_9ACTN</name>
<dbReference type="NCBIfam" id="TIGR02961">
    <property type="entry name" value="allantoicase"/>
    <property type="match status" value="1"/>
</dbReference>
<comment type="similarity">
    <text evidence="1 2">Belongs to the allantoicase family.</text>
</comment>
<dbReference type="InterPro" id="IPR005164">
    <property type="entry name" value="Allantoicase"/>
</dbReference>
<feature type="domain" description="Allantoicase" evidence="3">
    <location>
        <begin position="190"/>
        <end position="335"/>
    </location>
</feature>
<keyword evidence="2" id="KW-0659">Purine metabolism</keyword>
<dbReference type="PIRSF" id="PIRSF016516">
    <property type="entry name" value="Allantoicase"/>
    <property type="match status" value="1"/>
</dbReference>
<dbReference type="RefSeq" id="WP_205260875.1">
    <property type="nucleotide sequence ID" value="NZ_JAERWK010000015.1"/>
</dbReference>
<evidence type="ECO:0000256" key="1">
    <source>
        <dbReference type="ARBA" id="ARBA00009242"/>
    </source>
</evidence>
<comment type="pathway">
    <text evidence="2">Nitrogen metabolism; (S)-allantoin degradation; (S)-ureidoglycolate from allantoate (aminidohydrolase route): step 1/1.</text>
</comment>
<accession>A0A938YHI6</accession>